<dbReference type="PANTHER" id="PTHR43390:SF1">
    <property type="entry name" value="CHLOROPLAST PROCESSING PEPTIDASE"/>
    <property type="match status" value="1"/>
</dbReference>
<dbReference type="InterPro" id="IPR019757">
    <property type="entry name" value="Pept_S26A_signal_pept_1_Lys-AS"/>
</dbReference>
<proteinExistence type="inferred from homology"/>
<evidence type="ECO:0000256" key="3">
    <source>
        <dbReference type="ARBA" id="ARBA00009370"/>
    </source>
</evidence>
<dbReference type="RefSeq" id="WP_081971889.1">
    <property type="nucleotide sequence ID" value="NZ_CP009285.1"/>
</dbReference>
<dbReference type="CDD" id="cd06530">
    <property type="entry name" value="S26_SPase_I"/>
    <property type="match status" value="1"/>
</dbReference>
<feature type="active site" evidence="7">
    <location>
        <position position="114"/>
    </location>
</feature>
<dbReference type="KEGG" id="pbd:PBOR_03155"/>
<dbReference type="Pfam" id="PF10502">
    <property type="entry name" value="Peptidase_S26"/>
    <property type="match status" value="1"/>
</dbReference>
<accession>A0A089L3L3</accession>
<feature type="domain" description="Peptidase S26" evidence="10">
    <location>
        <begin position="38"/>
        <end position="197"/>
    </location>
</feature>
<dbReference type="PROSITE" id="PS00501">
    <property type="entry name" value="SPASE_I_1"/>
    <property type="match status" value="1"/>
</dbReference>
<feature type="transmembrane region" description="Helical" evidence="8">
    <location>
        <begin position="40"/>
        <end position="59"/>
    </location>
</feature>
<protein>
    <recommendedName>
        <fullName evidence="4 8">Signal peptidase I</fullName>
        <ecNumber evidence="4 8">3.4.21.89</ecNumber>
    </recommendedName>
</protein>
<sequence length="205" mass="23439">MNRELEEVFMRSRKQRYRSVTHNKSKLESRRIWLRDMREWIITAGIVFAIMSLLNIFVFNVSTVIGQSMQPTLYEGEKLIINKIALSFGNPGRGDIVVLHDPSNGPDRKEYLVKRIIGIPGDIVEVRDQQLYVNGKVVDEPYIDTAIEDPDFSEMTVQEGTYFVMGDNRHAGASKDSRYFGAVAQESIVGKASLIWWPVAKMRVL</sequence>
<keyword evidence="8" id="KW-1133">Transmembrane helix</keyword>
<dbReference type="SUPFAM" id="SSF51306">
    <property type="entry name" value="LexA/Signal peptidase"/>
    <property type="match status" value="1"/>
</dbReference>
<dbReference type="InterPro" id="IPR019756">
    <property type="entry name" value="Pept_S26A_signal_pept_1_Ser-AS"/>
</dbReference>
<comment type="similarity">
    <text evidence="3 9">Belongs to the peptidase S26 family.</text>
</comment>
<feature type="active site" evidence="7">
    <location>
        <position position="68"/>
    </location>
</feature>
<dbReference type="InterPro" id="IPR000223">
    <property type="entry name" value="Pept_S26A_signal_pept_1"/>
</dbReference>
<evidence type="ECO:0000256" key="4">
    <source>
        <dbReference type="ARBA" id="ARBA00013208"/>
    </source>
</evidence>
<dbReference type="Proteomes" id="UP000029518">
    <property type="component" value="Chromosome"/>
</dbReference>
<keyword evidence="5 8" id="KW-0645">Protease</keyword>
<dbReference type="InterPro" id="IPR036286">
    <property type="entry name" value="LexA/Signal_pep-like_sf"/>
</dbReference>
<dbReference type="GO" id="GO:0009003">
    <property type="term" value="F:signal peptidase activity"/>
    <property type="evidence" value="ECO:0007669"/>
    <property type="project" value="UniProtKB-EC"/>
</dbReference>
<organism evidence="11 12">
    <name type="scientific">Paenibacillus borealis</name>
    <dbReference type="NCBI Taxonomy" id="160799"/>
    <lineage>
        <taxon>Bacteria</taxon>
        <taxon>Bacillati</taxon>
        <taxon>Bacillota</taxon>
        <taxon>Bacilli</taxon>
        <taxon>Bacillales</taxon>
        <taxon>Paenibacillaceae</taxon>
        <taxon>Paenibacillus</taxon>
    </lineage>
</organism>
<evidence type="ECO:0000313" key="12">
    <source>
        <dbReference type="Proteomes" id="UP000029518"/>
    </source>
</evidence>
<keyword evidence="12" id="KW-1185">Reference proteome</keyword>
<dbReference type="InterPro" id="IPR019533">
    <property type="entry name" value="Peptidase_S26"/>
</dbReference>
<name>A0A089L3L3_PAEBO</name>
<evidence type="ECO:0000256" key="5">
    <source>
        <dbReference type="ARBA" id="ARBA00022670"/>
    </source>
</evidence>
<dbReference type="GO" id="GO:0005886">
    <property type="term" value="C:plasma membrane"/>
    <property type="evidence" value="ECO:0007669"/>
    <property type="project" value="UniProtKB-SubCell"/>
</dbReference>
<evidence type="ECO:0000256" key="1">
    <source>
        <dbReference type="ARBA" id="ARBA00000677"/>
    </source>
</evidence>
<dbReference type="GO" id="GO:0004252">
    <property type="term" value="F:serine-type endopeptidase activity"/>
    <property type="evidence" value="ECO:0007669"/>
    <property type="project" value="InterPro"/>
</dbReference>
<evidence type="ECO:0000256" key="6">
    <source>
        <dbReference type="ARBA" id="ARBA00022801"/>
    </source>
</evidence>
<keyword evidence="8" id="KW-0472">Membrane</keyword>
<dbReference type="PANTHER" id="PTHR43390">
    <property type="entry name" value="SIGNAL PEPTIDASE I"/>
    <property type="match status" value="1"/>
</dbReference>
<dbReference type="HOGENOM" id="CLU_028723_5_1_9"/>
<evidence type="ECO:0000313" key="11">
    <source>
        <dbReference type="EMBL" id="AIQ56071.1"/>
    </source>
</evidence>
<keyword evidence="8" id="KW-0812">Transmembrane</keyword>
<evidence type="ECO:0000256" key="2">
    <source>
        <dbReference type="ARBA" id="ARBA00004401"/>
    </source>
</evidence>
<keyword evidence="6 8" id="KW-0378">Hydrolase</keyword>
<dbReference type="GO" id="GO:0006465">
    <property type="term" value="P:signal peptide processing"/>
    <property type="evidence" value="ECO:0007669"/>
    <property type="project" value="InterPro"/>
</dbReference>
<comment type="subcellular location">
    <subcellularLocation>
        <location evidence="2">Cell membrane</location>
        <topology evidence="2">Single-pass type II membrane protein</topology>
    </subcellularLocation>
    <subcellularLocation>
        <location evidence="9">Membrane</location>
        <topology evidence="9">Single-pass type II membrane protein</topology>
    </subcellularLocation>
</comment>
<reference evidence="11" key="1">
    <citation type="submission" date="2014-08" db="EMBL/GenBank/DDBJ databases">
        <title>Comparative genomics of the Paenibacillus odorifer group.</title>
        <authorList>
            <person name="den Bakker H.C."/>
            <person name="Tsai Y.-C.Y.-C."/>
            <person name="Martin N."/>
            <person name="Korlach J."/>
            <person name="Wiedmann M."/>
        </authorList>
    </citation>
    <scope>NUCLEOTIDE SEQUENCE [LARGE SCALE GENOMIC DNA]</scope>
    <source>
        <strain evidence="11">DSM 13188</strain>
    </source>
</reference>
<dbReference type="EMBL" id="CP009285">
    <property type="protein sequence ID" value="AIQ56071.1"/>
    <property type="molecule type" value="Genomic_DNA"/>
</dbReference>
<comment type="catalytic activity">
    <reaction evidence="1 8">
        <text>Cleavage of hydrophobic, N-terminal signal or leader sequences from secreted and periplasmic proteins.</text>
        <dbReference type="EC" id="3.4.21.89"/>
    </reaction>
</comment>
<dbReference type="EC" id="3.4.21.89" evidence="4 8"/>
<dbReference type="AlphaFoldDB" id="A0A089L3L3"/>
<dbReference type="PROSITE" id="PS00760">
    <property type="entry name" value="SPASE_I_2"/>
    <property type="match status" value="1"/>
</dbReference>
<evidence type="ECO:0000256" key="7">
    <source>
        <dbReference type="PIRSR" id="PIRSR600223-1"/>
    </source>
</evidence>
<dbReference type="OrthoDB" id="9802919at2"/>
<evidence type="ECO:0000259" key="10">
    <source>
        <dbReference type="Pfam" id="PF10502"/>
    </source>
</evidence>
<gene>
    <name evidence="11" type="ORF">PBOR_03155</name>
</gene>
<dbReference type="NCBIfam" id="TIGR02227">
    <property type="entry name" value="sigpep_I_bact"/>
    <property type="match status" value="1"/>
</dbReference>
<dbReference type="PRINTS" id="PR00727">
    <property type="entry name" value="LEADERPTASE"/>
</dbReference>
<dbReference type="Gene3D" id="2.10.109.10">
    <property type="entry name" value="Umud Fragment, subunit A"/>
    <property type="match status" value="1"/>
</dbReference>
<evidence type="ECO:0000256" key="9">
    <source>
        <dbReference type="RuleBase" id="RU362042"/>
    </source>
</evidence>
<evidence type="ECO:0000256" key="8">
    <source>
        <dbReference type="RuleBase" id="RU003993"/>
    </source>
</evidence>